<feature type="transmembrane region" description="Helical" evidence="1">
    <location>
        <begin position="84"/>
        <end position="106"/>
    </location>
</feature>
<sequence length="155" mass="17120">MIQRIQSVFLLITAMAMAVFLGTNAYTRTLSESETISVNAYHVLHKVGGLGTEKPIYYVAVMGAIAVLVSLVAIFQYKNRIRQILFVAFNALMMGATLAVTVYHIMKDAKEVGTGGTESYEVGIFAIIVAMISNTLANYFIKKDEKLVRSADRMR</sequence>
<reference key="1">
    <citation type="submission" date="2010-11" db="EMBL/GenBank/DDBJ databases">
        <title>The complete genome of Leadbetterella byssophila DSM 17132.</title>
        <authorList>
            <consortium name="US DOE Joint Genome Institute (JGI-PGF)"/>
            <person name="Lucas S."/>
            <person name="Copeland A."/>
            <person name="Lapidus A."/>
            <person name="Glavina del Rio T."/>
            <person name="Dalin E."/>
            <person name="Tice H."/>
            <person name="Bruce D."/>
            <person name="Goodwin L."/>
            <person name="Pitluck S."/>
            <person name="Kyrpides N."/>
            <person name="Mavromatis K."/>
            <person name="Ivanova N."/>
            <person name="Teshima H."/>
            <person name="Brettin T."/>
            <person name="Detter J.C."/>
            <person name="Han C."/>
            <person name="Tapia R."/>
            <person name="Land M."/>
            <person name="Hauser L."/>
            <person name="Markowitz V."/>
            <person name="Cheng J.-F."/>
            <person name="Hugenholtz P."/>
            <person name="Woyke T."/>
            <person name="Wu D."/>
            <person name="Tindall B."/>
            <person name="Pomrenke H.G."/>
            <person name="Brambilla E."/>
            <person name="Klenk H.-P."/>
            <person name="Eisen J.A."/>
        </authorList>
    </citation>
    <scope>NUCLEOTIDE SEQUENCE [LARGE SCALE GENOMIC DNA]</scope>
    <source>
        <strain>DSM 17132</strain>
    </source>
</reference>
<dbReference type="AlphaFoldDB" id="E4RVS6"/>
<dbReference type="InterPro" id="IPR025635">
    <property type="entry name" value="DUF4293"/>
</dbReference>
<dbReference type="OrthoDB" id="594989at2"/>
<dbReference type="STRING" id="649349.Lbys_2297"/>
<evidence type="ECO:0000313" key="2">
    <source>
        <dbReference type="EMBL" id="ADQ17974.1"/>
    </source>
</evidence>
<keyword evidence="1" id="KW-1133">Transmembrane helix</keyword>
<feature type="transmembrane region" description="Helical" evidence="1">
    <location>
        <begin position="7"/>
        <end position="26"/>
    </location>
</feature>
<protein>
    <recommendedName>
        <fullName evidence="4">DUF4293 family protein</fullName>
    </recommendedName>
</protein>
<proteinExistence type="predicted"/>
<evidence type="ECO:0000313" key="3">
    <source>
        <dbReference type="Proteomes" id="UP000007435"/>
    </source>
</evidence>
<dbReference type="EMBL" id="CP002305">
    <property type="protein sequence ID" value="ADQ17974.1"/>
    <property type="molecule type" value="Genomic_DNA"/>
</dbReference>
<keyword evidence="1" id="KW-0812">Transmembrane</keyword>
<name>E4RVS6_LEAB4</name>
<dbReference type="Pfam" id="PF14126">
    <property type="entry name" value="DUF4293"/>
    <property type="match status" value="1"/>
</dbReference>
<accession>E4RVS6</accession>
<dbReference type="HOGENOM" id="CLU_132526_1_0_10"/>
<evidence type="ECO:0000256" key="1">
    <source>
        <dbReference type="SAM" id="Phobius"/>
    </source>
</evidence>
<keyword evidence="3" id="KW-1185">Reference proteome</keyword>
<organism evidence="2 3">
    <name type="scientific">Leadbetterella byssophila (strain DSM 17132 / JCM 16389 / KACC 11308 / NBRC 106382 / 4M15)</name>
    <dbReference type="NCBI Taxonomy" id="649349"/>
    <lineage>
        <taxon>Bacteria</taxon>
        <taxon>Pseudomonadati</taxon>
        <taxon>Bacteroidota</taxon>
        <taxon>Cytophagia</taxon>
        <taxon>Cytophagales</taxon>
        <taxon>Leadbetterellaceae</taxon>
        <taxon>Leadbetterella</taxon>
    </lineage>
</organism>
<gene>
    <name evidence="2" type="ordered locus">Lbys_2297</name>
</gene>
<dbReference type="eggNOG" id="ENOG5031M58">
    <property type="taxonomic scope" value="Bacteria"/>
</dbReference>
<dbReference type="KEGG" id="lby:Lbys_2297"/>
<reference evidence="2 3" key="2">
    <citation type="journal article" date="2011" name="Stand. Genomic Sci.">
        <title>Complete genome sequence of Leadbetterella byssophila type strain (4M15).</title>
        <authorList>
            <person name="Abt B."/>
            <person name="Teshima H."/>
            <person name="Lucas S."/>
            <person name="Lapidus A."/>
            <person name="Del Rio T.G."/>
            <person name="Nolan M."/>
            <person name="Tice H."/>
            <person name="Cheng J.F."/>
            <person name="Pitluck S."/>
            <person name="Liolios K."/>
            <person name="Pagani I."/>
            <person name="Ivanova N."/>
            <person name="Mavromatis K."/>
            <person name="Pati A."/>
            <person name="Tapia R."/>
            <person name="Han C."/>
            <person name="Goodwin L."/>
            <person name="Chen A."/>
            <person name="Palaniappan K."/>
            <person name="Land M."/>
            <person name="Hauser L."/>
            <person name="Chang Y.J."/>
            <person name="Jeffries C.D."/>
            <person name="Rohde M."/>
            <person name="Goker M."/>
            <person name="Tindall B.J."/>
            <person name="Detter J.C."/>
            <person name="Woyke T."/>
            <person name="Bristow J."/>
            <person name="Eisen J.A."/>
            <person name="Markowitz V."/>
            <person name="Hugenholtz P."/>
            <person name="Klenk H.P."/>
            <person name="Kyrpides N.C."/>
        </authorList>
    </citation>
    <scope>NUCLEOTIDE SEQUENCE [LARGE SCALE GENOMIC DNA]</scope>
    <source>
        <strain evidence="3">DSM 17132 / JCM 16389 / KACC 11308 / NBRC 106382 / 4M15</strain>
    </source>
</reference>
<keyword evidence="1" id="KW-0472">Membrane</keyword>
<feature type="transmembrane region" description="Helical" evidence="1">
    <location>
        <begin position="122"/>
        <end position="141"/>
    </location>
</feature>
<dbReference type="Proteomes" id="UP000007435">
    <property type="component" value="Chromosome"/>
</dbReference>
<feature type="transmembrane region" description="Helical" evidence="1">
    <location>
        <begin position="56"/>
        <end position="77"/>
    </location>
</feature>
<evidence type="ECO:0008006" key="4">
    <source>
        <dbReference type="Google" id="ProtNLM"/>
    </source>
</evidence>
<dbReference type="RefSeq" id="WP_013409015.1">
    <property type="nucleotide sequence ID" value="NC_014655.1"/>
</dbReference>